<organism evidence="1 2">
    <name type="scientific">Chryseobacterium shigense</name>
    <dbReference type="NCBI Taxonomy" id="297244"/>
    <lineage>
        <taxon>Bacteria</taxon>
        <taxon>Pseudomonadati</taxon>
        <taxon>Bacteroidota</taxon>
        <taxon>Flavobacteriia</taxon>
        <taxon>Flavobacteriales</taxon>
        <taxon>Weeksellaceae</taxon>
        <taxon>Chryseobacterium group</taxon>
        <taxon>Chryseobacterium</taxon>
    </lineage>
</organism>
<dbReference type="EMBL" id="FTNY01000002">
    <property type="protein sequence ID" value="SIS33332.1"/>
    <property type="molecule type" value="Genomic_DNA"/>
</dbReference>
<evidence type="ECO:0000313" key="2">
    <source>
        <dbReference type="Proteomes" id="UP000186373"/>
    </source>
</evidence>
<dbReference type="InterPro" id="IPR014710">
    <property type="entry name" value="RmlC-like_jellyroll"/>
</dbReference>
<dbReference type="Gene3D" id="2.60.120.10">
    <property type="entry name" value="Jelly Rolls"/>
    <property type="match status" value="1"/>
</dbReference>
<evidence type="ECO:0000313" key="1">
    <source>
        <dbReference type="EMBL" id="SIS33332.1"/>
    </source>
</evidence>
<gene>
    <name evidence="1" type="ORF">SAMN05421639_102590</name>
</gene>
<dbReference type="AlphaFoldDB" id="A0A1N7I8I8"/>
<accession>A0A1N7I8I8</accession>
<name>A0A1N7I8I8_9FLAO</name>
<protein>
    <recommendedName>
        <fullName evidence="3">cAMP-binding domain of CRP or a regulatory subunit of cAMP-dependent protein kinases</fullName>
    </recommendedName>
</protein>
<sequence>MQFAYENWWISDMQSFNTGAPAQFDIDCLEDTTVFSISHEDKEDLCRISNKMQYFFRRKAVYNMIALHKRVLMLLSSTASERYEALLKQYPQLHERVSKKLIAGYLGVTRETLSRLSTT</sequence>
<dbReference type="SUPFAM" id="SSF51206">
    <property type="entry name" value="cAMP-binding domain-like"/>
    <property type="match status" value="1"/>
</dbReference>
<dbReference type="InterPro" id="IPR018490">
    <property type="entry name" value="cNMP-bd_dom_sf"/>
</dbReference>
<proteinExistence type="predicted"/>
<reference evidence="2" key="1">
    <citation type="submission" date="2017-01" db="EMBL/GenBank/DDBJ databases">
        <authorList>
            <person name="Varghese N."/>
            <person name="Submissions S."/>
        </authorList>
    </citation>
    <scope>NUCLEOTIDE SEQUENCE [LARGE SCALE GENOMIC DNA]</scope>
    <source>
        <strain evidence="2">DSM 17126</strain>
    </source>
</reference>
<keyword evidence="2" id="KW-1185">Reference proteome</keyword>
<dbReference type="Proteomes" id="UP000186373">
    <property type="component" value="Unassembled WGS sequence"/>
</dbReference>
<evidence type="ECO:0008006" key="3">
    <source>
        <dbReference type="Google" id="ProtNLM"/>
    </source>
</evidence>